<protein>
    <recommendedName>
        <fullName evidence="3">DUF4919 domain-containing protein</fullName>
    </recommendedName>
</protein>
<dbReference type="RefSeq" id="WP_159583991.1">
    <property type="nucleotide sequence ID" value="NZ_JBIPKE010000018.1"/>
</dbReference>
<evidence type="ECO:0000313" key="2">
    <source>
        <dbReference type="Proteomes" id="UP001610063"/>
    </source>
</evidence>
<evidence type="ECO:0008006" key="3">
    <source>
        <dbReference type="Google" id="ProtNLM"/>
    </source>
</evidence>
<dbReference type="Proteomes" id="UP001610063">
    <property type="component" value="Unassembled WGS sequence"/>
</dbReference>
<reference evidence="1 2" key="1">
    <citation type="journal article" date="2013" name="Int. J. Syst. Evol. Microbiol.">
        <title>Marinoscillum luteum sp. nov., isolated from marine sediment.</title>
        <authorList>
            <person name="Cha I.T."/>
            <person name="Park S.J."/>
            <person name="Kim S.J."/>
            <person name="Kim J.G."/>
            <person name="Jung M.Y."/>
            <person name="Shin K.S."/>
            <person name="Kwon K.K."/>
            <person name="Yang S.H."/>
            <person name="Seo Y.S."/>
            <person name="Rhee S.K."/>
        </authorList>
    </citation>
    <scope>NUCLEOTIDE SEQUENCE [LARGE SCALE GENOMIC DNA]</scope>
    <source>
        <strain evidence="1 2">KCTC 23939</strain>
    </source>
</reference>
<comment type="caution">
    <text evidence="1">The sequence shown here is derived from an EMBL/GenBank/DDBJ whole genome shotgun (WGS) entry which is preliminary data.</text>
</comment>
<name>A0ABW7NE02_9BACT</name>
<accession>A0ABW7NE02</accession>
<keyword evidence="2" id="KW-1185">Reference proteome</keyword>
<dbReference type="EMBL" id="JBIPKE010000018">
    <property type="protein sequence ID" value="MFH6984709.1"/>
    <property type="molecule type" value="Genomic_DNA"/>
</dbReference>
<gene>
    <name evidence="1" type="ORF">ACHKAR_14735</name>
</gene>
<sequence length="157" mass="18206">MKIFRYIPIIILSLLSIQSFGQMAISFEEAKNQGINVAELDSTYKSGIHSDPNLAVFSEQQTEYIQAYYAMIRDLSTYLNSNDFRWGGQTRCFNRIYFAADGSIEYFIYQFEEGELSVERQAEFDQLLNEFINSAKFPMSKDVKFAQCSPVNYRDTL</sequence>
<evidence type="ECO:0000313" key="1">
    <source>
        <dbReference type="EMBL" id="MFH6984709.1"/>
    </source>
</evidence>
<proteinExistence type="predicted"/>
<organism evidence="1 2">
    <name type="scientific">Marinoscillum luteum</name>
    <dbReference type="NCBI Taxonomy" id="861051"/>
    <lineage>
        <taxon>Bacteria</taxon>
        <taxon>Pseudomonadati</taxon>
        <taxon>Bacteroidota</taxon>
        <taxon>Cytophagia</taxon>
        <taxon>Cytophagales</taxon>
        <taxon>Reichenbachiellaceae</taxon>
        <taxon>Marinoscillum</taxon>
    </lineage>
</organism>